<gene>
    <name evidence="2" type="ORF">E2C01_033518</name>
</gene>
<proteinExistence type="predicted"/>
<organism evidence="2 3">
    <name type="scientific">Portunus trituberculatus</name>
    <name type="common">Swimming crab</name>
    <name type="synonym">Neptunus trituberculatus</name>
    <dbReference type="NCBI Taxonomy" id="210409"/>
    <lineage>
        <taxon>Eukaryota</taxon>
        <taxon>Metazoa</taxon>
        <taxon>Ecdysozoa</taxon>
        <taxon>Arthropoda</taxon>
        <taxon>Crustacea</taxon>
        <taxon>Multicrustacea</taxon>
        <taxon>Malacostraca</taxon>
        <taxon>Eumalacostraca</taxon>
        <taxon>Eucarida</taxon>
        <taxon>Decapoda</taxon>
        <taxon>Pleocyemata</taxon>
        <taxon>Brachyura</taxon>
        <taxon>Eubrachyura</taxon>
        <taxon>Portunoidea</taxon>
        <taxon>Portunidae</taxon>
        <taxon>Portuninae</taxon>
        <taxon>Portunus</taxon>
    </lineage>
</organism>
<name>A0A5B7F4E9_PORTR</name>
<feature type="region of interest" description="Disordered" evidence="1">
    <location>
        <begin position="103"/>
        <end position="126"/>
    </location>
</feature>
<dbReference type="Proteomes" id="UP000324222">
    <property type="component" value="Unassembled WGS sequence"/>
</dbReference>
<reference evidence="2 3" key="1">
    <citation type="submission" date="2019-05" db="EMBL/GenBank/DDBJ databases">
        <title>Another draft genome of Portunus trituberculatus and its Hox gene families provides insights of decapod evolution.</title>
        <authorList>
            <person name="Jeong J.-H."/>
            <person name="Song I."/>
            <person name="Kim S."/>
            <person name="Choi T."/>
            <person name="Kim D."/>
            <person name="Ryu S."/>
            <person name="Kim W."/>
        </authorList>
    </citation>
    <scope>NUCLEOTIDE SEQUENCE [LARGE SCALE GENOMIC DNA]</scope>
    <source>
        <tissue evidence="2">Muscle</tissue>
    </source>
</reference>
<accession>A0A5B7F4E9</accession>
<keyword evidence="3" id="KW-1185">Reference proteome</keyword>
<sequence>MMNLLNTHLDLNTGERRAGLYYTASPAHRLPAHPLRSSSLRVVKHRRSRPRVQELRFPLTAFPSLPPLLALPLLLLASPSSAAPCVVSAVKLMINICNVGPSVGERDEAPRAAGGSAGRTRTLSVS</sequence>
<dbReference type="AlphaFoldDB" id="A0A5B7F4E9"/>
<evidence type="ECO:0000256" key="1">
    <source>
        <dbReference type="SAM" id="MobiDB-lite"/>
    </source>
</evidence>
<comment type="caution">
    <text evidence="2">The sequence shown here is derived from an EMBL/GenBank/DDBJ whole genome shotgun (WGS) entry which is preliminary data.</text>
</comment>
<protein>
    <submittedName>
        <fullName evidence="2">Uncharacterized protein</fullName>
    </submittedName>
</protein>
<dbReference type="EMBL" id="VSRR010004532">
    <property type="protein sequence ID" value="MPC39963.1"/>
    <property type="molecule type" value="Genomic_DNA"/>
</dbReference>
<evidence type="ECO:0000313" key="2">
    <source>
        <dbReference type="EMBL" id="MPC39963.1"/>
    </source>
</evidence>
<evidence type="ECO:0000313" key="3">
    <source>
        <dbReference type="Proteomes" id="UP000324222"/>
    </source>
</evidence>